<sequence>MVKLTTNTDTRKRINYPNYKLETDRNKNKTHNITIRSIKNPEKTSSSAKSHVTWPKATTIDPASKNHPANKPNKGK</sequence>
<protein>
    <submittedName>
        <fullName evidence="2">Uncharacterized protein</fullName>
    </submittedName>
</protein>
<name>A0A1Q6DXM9_METT1</name>
<dbReference type="EMBL" id="MSDW01000001">
    <property type="protein sequence ID" value="OKY79113.1"/>
    <property type="molecule type" value="Genomic_DNA"/>
</dbReference>
<dbReference type="STRING" id="1903181.BTN85_1619"/>
<proteinExistence type="predicted"/>
<feature type="compositionally biased region" description="Polar residues" evidence="1">
    <location>
        <begin position="31"/>
        <end position="50"/>
    </location>
</feature>
<dbReference type="AlphaFoldDB" id="A0A1Q6DXM9"/>
<gene>
    <name evidence="2" type="ORF">BTN85_1619</name>
</gene>
<dbReference type="InParanoid" id="A0A1Q6DXM9"/>
<accession>A0A1Q6DXM9</accession>
<reference evidence="2" key="1">
    <citation type="submission" date="2016-12" db="EMBL/GenBank/DDBJ databases">
        <title>Discovery of methanogenic haloarchaea.</title>
        <authorList>
            <person name="Sorokin D.Y."/>
            <person name="Makarova K.S."/>
            <person name="Abbas B."/>
            <person name="Ferrer M."/>
            <person name="Golyshin P.N."/>
        </authorList>
    </citation>
    <scope>NUCLEOTIDE SEQUENCE [LARGE SCALE GENOMIC DNA]</scope>
    <source>
        <strain evidence="2">HMET1</strain>
    </source>
</reference>
<evidence type="ECO:0000313" key="3">
    <source>
        <dbReference type="Proteomes" id="UP000185744"/>
    </source>
</evidence>
<dbReference type="Proteomes" id="UP000185744">
    <property type="component" value="Unassembled WGS sequence"/>
</dbReference>
<evidence type="ECO:0000256" key="1">
    <source>
        <dbReference type="SAM" id="MobiDB-lite"/>
    </source>
</evidence>
<evidence type="ECO:0000313" key="2">
    <source>
        <dbReference type="EMBL" id="OKY79113.1"/>
    </source>
</evidence>
<keyword evidence="3" id="KW-1185">Reference proteome</keyword>
<comment type="caution">
    <text evidence="2">The sequence shown here is derived from an EMBL/GenBank/DDBJ whole genome shotgun (WGS) entry which is preliminary data.</text>
</comment>
<organism evidence="2 3">
    <name type="scientific">Methanohalarchaeum thermophilum</name>
    <dbReference type="NCBI Taxonomy" id="1903181"/>
    <lineage>
        <taxon>Archaea</taxon>
        <taxon>Methanobacteriati</taxon>
        <taxon>Methanobacteriota</taxon>
        <taxon>Methanonatronarchaeia</taxon>
        <taxon>Methanonatronarchaeales</taxon>
        <taxon>Methanonatronarchaeaceae</taxon>
        <taxon>Candidatus Methanohalarchaeum</taxon>
    </lineage>
</organism>
<feature type="region of interest" description="Disordered" evidence="1">
    <location>
        <begin position="23"/>
        <end position="76"/>
    </location>
</feature>